<evidence type="ECO:0000313" key="2">
    <source>
        <dbReference type="Proteomes" id="UP000319143"/>
    </source>
</evidence>
<comment type="caution">
    <text evidence="1">The sequence shown here is derived from an EMBL/GenBank/DDBJ whole genome shotgun (WGS) entry which is preliminary data.</text>
</comment>
<dbReference type="EMBL" id="SJPV01000001">
    <property type="protein sequence ID" value="TWU42455.1"/>
    <property type="molecule type" value="Genomic_DNA"/>
</dbReference>
<keyword evidence="2" id="KW-1185">Reference proteome</keyword>
<name>A0A5C6E156_9BACT</name>
<evidence type="ECO:0000313" key="1">
    <source>
        <dbReference type="EMBL" id="TWU42455.1"/>
    </source>
</evidence>
<organism evidence="1 2">
    <name type="scientific">Novipirellula artificiosorum</name>
    <dbReference type="NCBI Taxonomy" id="2528016"/>
    <lineage>
        <taxon>Bacteria</taxon>
        <taxon>Pseudomonadati</taxon>
        <taxon>Planctomycetota</taxon>
        <taxon>Planctomycetia</taxon>
        <taxon>Pirellulales</taxon>
        <taxon>Pirellulaceae</taxon>
        <taxon>Novipirellula</taxon>
    </lineage>
</organism>
<reference evidence="1 2" key="1">
    <citation type="submission" date="2019-02" db="EMBL/GenBank/DDBJ databases">
        <title>Deep-cultivation of Planctomycetes and their phenomic and genomic characterization uncovers novel biology.</title>
        <authorList>
            <person name="Wiegand S."/>
            <person name="Jogler M."/>
            <person name="Boedeker C."/>
            <person name="Pinto D."/>
            <person name="Vollmers J."/>
            <person name="Rivas-Marin E."/>
            <person name="Kohn T."/>
            <person name="Peeters S.H."/>
            <person name="Heuer A."/>
            <person name="Rast P."/>
            <person name="Oberbeckmann S."/>
            <person name="Bunk B."/>
            <person name="Jeske O."/>
            <person name="Meyerdierks A."/>
            <person name="Storesund J.E."/>
            <person name="Kallscheuer N."/>
            <person name="Luecker S."/>
            <person name="Lage O.M."/>
            <person name="Pohl T."/>
            <person name="Merkel B.J."/>
            <person name="Hornburger P."/>
            <person name="Mueller R.-W."/>
            <person name="Bruemmer F."/>
            <person name="Labrenz M."/>
            <person name="Spormann A.M."/>
            <person name="Op Den Camp H."/>
            <person name="Overmann J."/>
            <person name="Amann R."/>
            <person name="Jetten M.S.M."/>
            <person name="Mascher T."/>
            <person name="Medema M.H."/>
            <person name="Devos D.P."/>
            <person name="Kaster A.-K."/>
            <person name="Ovreas L."/>
            <person name="Rohde M."/>
            <person name="Galperin M.Y."/>
            <person name="Jogler C."/>
        </authorList>
    </citation>
    <scope>NUCLEOTIDE SEQUENCE [LARGE SCALE GENOMIC DNA]</scope>
    <source>
        <strain evidence="1 2">Poly41</strain>
    </source>
</reference>
<sequence length="70" mass="7532">MEIIIRNEFFTELVITEQSTAHALPTGGKKGTGVISKTTPVPFIEFETISEPPFSLLAAEGELTALGTPR</sequence>
<dbReference type="Proteomes" id="UP000319143">
    <property type="component" value="Unassembled WGS sequence"/>
</dbReference>
<gene>
    <name evidence="1" type="ORF">Poly41_07520</name>
</gene>
<accession>A0A5C6E156</accession>
<proteinExistence type="predicted"/>
<protein>
    <submittedName>
        <fullName evidence="1">Uncharacterized protein</fullName>
    </submittedName>
</protein>
<dbReference type="AlphaFoldDB" id="A0A5C6E156"/>